<evidence type="ECO:0000256" key="8">
    <source>
        <dbReference type="ARBA" id="ARBA00022989"/>
    </source>
</evidence>
<keyword evidence="5 13" id="KW-0812">Transmembrane</keyword>
<keyword evidence="11 13" id="KW-0472">Membrane</keyword>
<reference evidence="15" key="1">
    <citation type="submission" date="2012-12" db="EMBL/GenBank/DDBJ databases">
        <authorList>
            <person name="Hellsten U."/>
            <person name="Grimwood J."/>
            <person name="Chapman J.A."/>
            <person name="Shapiro H."/>
            <person name="Aerts A."/>
            <person name="Otillar R.P."/>
            <person name="Terry A.Y."/>
            <person name="Boore J.L."/>
            <person name="Simakov O."/>
            <person name="Marletaz F."/>
            <person name="Cho S.-J."/>
            <person name="Edsinger-Gonzales E."/>
            <person name="Havlak P."/>
            <person name="Kuo D.-H."/>
            <person name="Larsson T."/>
            <person name="Lv J."/>
            <person name="Arendt D."/>
            <person name="Savage R."/>
            <person name="Osoegawa K."/>
            <person name="de Jong P."/>
            <person name="Lindberg D.R."/>
            <person name="Seaver E.C."/>
            <person name="Weisblat D.A."/>
            <person name="Putnam N.H."/>
            <person name="Grigoriev I.V."/>
            <person name="Rokhsar D.S."/>
        </authorList>
    </citation>
    <scope>NUCLEOTIDE SEQUENCE</scope>
    <source>
        <strain evidence="15">I ESC-2004</strain>
    </source>
</reference>
<feature type="transmembrane region" description="Helical" evidence="13">
    <location>
        <begin position="146"/>
        <end position="167"/>
    </location>
</feature>
<evidence type="ECO:0000256" key="9">
    <source>
        <dbReference type="ARBA" id="ARBA00023010"/>
    </source>
</evidence>
<keyword evidence="4" id="KW-0813">Transport</keyword>
<feature type="transmembrane region" description="Helical" evidence="13">
    <location>
        <begin position="104"/>
        <end position="126"/>
    </location>
</feature>
<evidence type="ECO:0000256" key="3">
    <source>
        <dbReference type="ARBA" id="ARBA00005760"/>
    </source>
</evidence>
<keyword evidence="12" id="KW-0539">Nucleus</keyword>
<dbReference type="HOGENOM" id="CLU_027343_0_0_1"/>
<reference evidence="15" key="2">
    <citation type="journal article" date="2013" name="Nature">
        <title>Insights into bilaterian evolution from three spiralian genomes.</title>
        <authorList>
            <person name="Simakov O."/>
            <person name="Marletaz F."/>
            <person name="Cho S.J."/>
            <person name="Edsinger-Gonzales E."/>
            <person name="Havlak P."/>
            <person name="Hellsten U."/>
            <person name="Kuo D.H."/>
            <person name="Larsson T."/>
            <person name="Lv J."/>
            <person name="Arendt D."/>
            <person name="Savage R."/>
            <person name="Osoegawa K."/>
            <person name="de Jong P."/>
            <person name="Grimwood J."/>
            <person name="Chapman J.A."/>
            <person name="Shapiro H."/>
            <person name="Aerts A."/>
            <person name="Otillar R.P."/>
            <person name="Terry A.Y."/>
            <person name="Boore J.L."/>
            <person name="Grigoriev I.V."/>
            <person name="Lindberg D.R."/>
            <person name="Seaver E.C."/>
            <person name="Weisblat D.A."/>
            <person name="Putnam N.H."/>
            <person name="Rokhsar D.S."/>
        </authorList>
    </citation>
    <scope>NUCLEOTIDE SEQUENCE</scope>
    <source>
        <strain evidence="15">I ESC-2004</strain>
    </source>
</reference>
<name>X2ATS2_CAPTE</name>
<keyword evidence="15" id="KW-1185">Reference proteome</keyword>
<accession>X2ATS2</accession>
<evidence type="ECO:0000256" key="10">
    <source>
        <dbReference type="ARBA" id="ARBA00023132"/>
    </source>
</evidence>
<evidence type="ECO:0000256" key="5">
    <source>
        <dbReference type="ARBA" id="ARBA00022692"/>
    </source>
</evidence>
<dbReference type="EMBL" id="AMQN01000147">
    <property type="status" value="NOT_ANNOTATED_CDS"/>
    <property type="molecule type" value="Genomic_DNA"/>
</dbReference>
<feature type="transmembrane region" description="Helical" evidence="13">
    <location>
        <begin position="12"/>
        <end position="35"/>
    </location>
</feature>
<organism evidence="14 15">
    <name type="scientific">Capitella teleta</name>
    <name type="common">Polychaete worm</name>
    <dbReference type="NCBI Taxonomy" id="283909"/>
    <lineage>
        <taxon>Eukaryota</taxon>
        <taxon>Metazoa</taxon>
        <taxon>Spiralia</taxon>
        <taxon>Lophotrochozoa</taxon>
        <taxon>Annelida</taxon>
        <taxon>Polychaeta</taxon>
        <taxon>Sedentaria</taxon>
        <taxon>Scolecida</taxon>
        <taxon>Capitellidae</taxon>
        <taxon>Capitella</taxon>
    </lineage>
</organism>
<dbReference type="Proteomes" id="UP000014760">
    <property type="component" value="Unassembled WGS sequence"/>
</dbReference>
<evidence type="ECO:0000256" key="7">
    <source>
        <dbReference type="ARBA" id="ARBA00022927"/>
    </source>
</evidence>
<evidence type="ECO:0000256" key="1">
    <source>
        <dbReference type="ARBA" id="ARBA00004232"/>
    </source>
</evidence>
<dbReference type="GO" id="GO:0030674">
    <property type="term" value="F:protein-macromolecule adaptor activity"/>
    <property type="evidence" value="ECO:0007669"/>
    <property type="project" value="TreeGrafter"/>
</dbReference>
<dbReference type="OMA" id="ILCQQHL"/>
<evidence type="ECO:0000256" key="11">
    <source>
        <dbReference type="ARBA" id="ARBA00023136"/>
    </source>
</evidence>
<protein>
    <recommendedName>
        <fullName evidence="16">Nucleoporin NDC1</fullName>
    </recommendedName>
</protein>
<keyword evidence="6" id="KW-0509">mRNA transport</keyword>
<dbReference type="GO" id="GO:0070762">
    <property type="term" value="C:nuclear pore transmembrane ring"/>
    <property type="evidence" value="ECO:0007669"/>
    <property type="project" value="TreeGrafter"/>
</dbReference>
<keyword evidence="9" id="KW-0811">Translocation</keyword>
<dbReference type="EnsemblMetazoa" id="CapteT222928">
    <property type="protein sequence ID" value="CapteP222928"/>
    <property type="gene ID" value="CapteG222928"/>
</dbReference>
<dbReference type="Pfam" id="PF09531">
    <property type="entry name" value="Ndc1_Nup"/>
    <property type="match status" value="1"/>
</dbReference>
<reference evidence="14" key="3">
    <citation type="submission" date="2015-06" db="UniProtKB">
        <authorList>
            <consortium name="EnsemblMetazoa"/>
        </authorList>
    </citation>
    <scope>IDENTIFICATION</scope>
</reference>
<proteinExistence type="inferred from homology"/>
<evidence type="ECO:0000256" key="6">
    <source>
        <dbReference type="ARBA" id="ARBA00022816"/>
    </source>
</evidence>
<dbReference type="GO" id="GO:0006999">
    <property type="term" value="P:nuclear pore organization"/>
    <property type="evidence" value="ECO:0007669"/>
    <property type="project" value="TreeGrafter"/>
</dbReference>
<sequence>MFLLQVLWWRTAASIGWTVLLSPVFITLTSFIASFDFLRPWTWLSSLLGILSGSVISGLSFHISCMTLLVTFMALLFAPHHSVRLVTPASRLQYILSVINMRRAVLYSTVTTGSALLGWQFASILTNSSLTYHSSELGSAVLNERHLFLVLFAGAVGLAFSTSFFMHNMNVIHFPIVQQAKYFRVRSCLLAMCVNSAMSSLKLLPYFFLAYYLILGQSMKDFTKFMFFCHEDPSSVVLNSIWGILNLSLAYQTWLCGCLTHILLSLPNLLHKVYHSEQFQFPIETNVEMYSNKCLHHALAADQHPHLLYLGHLDLYLLASQQPLRRTLIYNLTQLGGHALNWAQLSKVCLQRLEVLQQMLAAFNQRTIASAPLRQPSGGGNDLIVTDISHSAFMNGSTPGNESKSKPLTLSSKLRNLRFVKFFLDERPELSSRALFVDAQCHIWTVNALSHLASASFREDKYGVMQKSLASILEIMLLLQESLEKHLKLGLGSNGNLSRASSAVGCANTADCQTVHAAVKSALYRIVETFGKHLDSVELSTEQRRKIRMYVEYKE</sequence>
<feature type="transmembrane region" description="Helical" evidence="13">
    <location>
        <begin position="55"/>
        <end position="78"/>
    </location>
</feature>
<evidence type="ECO:0000313" key="14">
    <source>
        <dbReference type="EnsemblMetazoa" id="CapteP222928"/>
    </source>
</evidence>
<keyword evidence="7" id="KW-0653">Protein transport</keyword>
<evidence type="ECO:0000256" key="2">
    <source>
        <dbReference type="ARBA" id="ARBA00004567"/>
    </source>
</evidence>
<keyword evidence="8 13" id="KW-1133">Transmembrane helix</keyword>
<evidence type="ECO:0000256" key="4">
    <source>
        <dbReference type="ARBA" id="ARBA00022448"/>
    </source>
</evidence>
<evidence type="ECO:0000313" key="15">
    <source>
        <dbReference type="Proteomes" id="UP000014760"/>
    </source>
</evidence>
<feature type="transmembrane region" description="Helical" evidence="13">
    <location>
        <begin position="188"/>
        <end position="214"/>
    </location>
</feature>
<dbReference type="AlphaFoldDB" id="X2ATS2"/>
<dbReference type="GO" id="GO:0051028">
    <property type="term" value="P:mRNA transport"/>
    <property type="evidence" value="ECO:0007669"/>
    <property type="project" value="UniProtKB-KW"/>
</dbReference>
<dbReference type="PANTHER" id="PTHR13269:SF6">
    <property type="entry name" value="NUCLEOPORIN NDC1"/>
    <property type="match status" value="1"/>
</dbReference>
<dbReference type="PANTHER" id="PTHR13269">
    <property type="entry name" value="NUCLEOPORIN NDC1"/>
    <property type="match status" value="1"/>
</dbReference>
<comment type="subcellular location">
    <subcellularLocation>
        <location evidence="1">Nucleus membrane</location>
        <topology evidence="1">Multi-pass membrane protein</topology>
    </subcellularLocation>
    <subcellularLocation>
        <location evidence="2">Nucleus</location>
        <location evidence="2">Nuclear pore complex</location>
    </subcellularLocation>
</comment>
<dbReference type="GO" id="GO:0031965">
    <property type="term" value="C:nuclear membrane"/>
    <property type="evidence" value="ECO:0007669"/>
    <property type="project" value="UniProtKB-SubCell"/>
</dbReference>
<comment type="similarity">
    <text evidence="3">Belongs to the NDC1 family.</text>
</comment>
<evidence type="ECO:0000256" key="13">
    <source>
        <dbReference type="SAM" id="Phobius"/>
    </source>
</evidence>
<evidence type="ECO:0008006" key="16">
    <source>
        <dbReference type="Google" id="ProtNLM"/>
    </source>
</evidence>
<evidence type="ECO:0000256" key="12">
    <source>
        <dbReference type="ARBA" id="ARBA00023242"/>
    </source>
</evidence>
<dbReference type="GO" id="GO:0015031">
    <property type="term" value="P:protein transport"/>
    <property type="evidence" value="ECO:0007669"/>
    <property type="project" value="UniProtKB-KW"/>
</dbReference>
<dbReference type="OrthoDB" id="67850at2759"/>
<keyword evidence="10" id="KW-0906">Nuclear pore complex</keyword>
<dbReference type="InterPro" id="IPR019049">
    <property type="entry name" value="Nucleoporin_prot_Ndc1/Nup"/>
</dbReference>